<dbReference type="PANTHER" id="PTHR43612">
    <property type="entry name" value="TRIFUNCTIONAL ENZYME SUBUNIT ALPHA"/>
    <property type="match status" value="1"/>
</dbReference>
<evidence type="ECO:0000256" key="11">
    <source>
        <dbReference type="ARBA" id="ARBA00023268"/>
    </source>
</evidence>
<dbReference type="GO" id="GO:0070403">
    <property type="term" value="F:NAD+ binding"/>
    <property type="evidence" value="ECO:0007669"/>
    <property type="project" value="InterPro"/>
</dbReference>
<dbReference type="UniPathway" id="UPA00659"/>
<feature type="domain" description="3-hydroxyacyl-CoA dehydrogenase C-terminal" evidence="13">
    <location>
        <begin position="472"/>
        <end position="570"/>
    </location>
</feature>
<dbReference type="Proteomes" id="UP000460221">
    <property type="component" value="Unassembled WGS sequence"/>
</dbReference>
<dbReference type="InterPro" id="IPR001753">
    <property type="entry name" value="Enoyl-CoA_hydra/iso"/>
</dbReference>
<dbReference type="CDD" id="cd06558">
    <property type="entry name" value="crotonase-like"/>
    <property type="match status" value="1"/>
</dbReference>
<evidence type="ECO:0000256" key="5">
    <source>
        <dbReference type="ARBA" id="ARBA00022832"/>
    </source>
</evidence>
<reference evidence="15 16" key="1">
    <citation type="submission" date="2019-11" db="EMBL/GenBank/DDBJ databases">
        <authorList>
            <person name="Jiang L.-Q."/>
        </authorList>
    </citation>
    <scope>NUCLEOTIDE SEQUENCE [LARGE SCALE GENOMIC DNA]</scope>
    <source>
        <strain evidence="15 16">YIM 132087</strain>
    </source>
</reference>
<dbReference type="Pfam" id="PF00378">
    <property type="entry name" value="ECH_1"/>
    <property type="match status" value="1"/>
</dbReference>
<evidence type="ECO:0000256" key="6">
    <source>
        <dbReference type="ARBA" id="ARBA00022963"/>
    </source>
</evidence>
<dbReference type="PANTHER" id="PTHR43612:SF3">
    <property type="entry name" value="TRIFUNCTIONAL ENZYME SUBUNIT ALPHA, MITOCHONDRIAL"/>
    <property type="match status" value="1"/>
</dbReference>
<dbReference type="Gene3D" id="1.10.1040.50">
    <property type="match status" value="1"/>
</dbReference>
<dbReference type="SUPFAM" id="SSF51735">
    <property type="entry name" value="NAD(P)-binding Rossmann-fold domains"/>
    <property type="match status" value="1"/>
</dbReference>
<keyword evidence="16" id="KW-1185">Reference proteome</keyword>
<dbReference type="InterPro" id="IPR006108">
    <property type="entry name" value="3HC_DH_C"/>
</dbReference>
<dbReference type="FunFam" id="3.40.50.720:FF:000009">
    <property type="entry name" value="Fatty oxidation complex, alpha subunit"/>
    <property type="match status" value="1"/>
</dbReference>
<evidence type="ECO:0000313" key="15">
    <source>
        <dbReference type="EMBL" id="MTD13875.1"/>
    </source>
</evidence>
<evidence type="ECO:0000259" key="14">
    <source>
        <dbReference type="Pfam" id="PF02737"/>
    </source>
</evidence>
<dbReference type="SUPFAM" id="SSF48179">
    <property type="entry name" value="6-phosphogluconate dehydrogenase C-terminal domain-like"/>
    <property type="match status" value="2"/>
</dbReference>
<evidence type="ECO:0000256" key="3">
    <source>
        <dbReference type="ARBA" id="ARBA00007005"/>
    </source>
</evidence>
<evidence type="ECO:0000256" key="2">
    <source>
        <dbReference type="ARBA" id="ARBA00005086"/>
    </source>
</evidence>
<dbReference type="RefSeq" id="WP_154767626.1">
    <property type="nucleotide sequence ID" value="NZ_WLYK01000001.1"/>
</dbReference>
<evidence type="ECO:0000256" key="1">
    <source>
        <dbReference type="ARBA" id="ARBA00005005"/>
    </source>
</evidence>
<comment type="similarity">
    <text evidence="3">In the central section; belongs to the 3-hydroxyacyl-CoA dehydrogenase family.</text>
</comment>
<protein>
    <recommendedName>
        <fullName evidence="17">3-hydroxyacyl-CoA dehydrogenase</fullName>
    </recommendedName>
</protein>
<evidence type="ECO:0000259" key="13">
    <source>
        <dbReference type="Pfam" id="PF00725"/>
    </source>
</evidence>
<evidence type="ECO:0000256" key="4">
    <source>
        <dbReference type="ARBA" id="ARBA00009463"/>
    </source>
</evidence>
<evidence type="ECO:0000313" key="16">
    <source>
        <dbReference type="Proteomes" id="UP000460221"/>
    </source>
</evidence>
<dbReference type="GO" id="GO:0004300">
    <property type="term" value="F:enoyl-CoA hydratase activity"/>
    <property type="evidence" value="ECO:0007669"/>
    <property type="project" value="TreeGrafter"/>
</dbReference>
<keyword evidence="6" id="KW-0442">Lipid degradation</keyword>
<dbReference type="InterPro" id="IPR008927">
    <property type="entry name" value="6-PGluconate_DH-like_C_sf"/>
</dbReference>
<keyword evidence="9" id="KW-0443">Lipid metabolism</keyword>
<proteinExistence type="inferred from homology"/>
<gene>
    <name evidence="15" type="ORF">GIS00_07960</name>
</gene>
<accession>A0A7K1FIC3</accession>
<dbReference type="InterPro" id="IPR006176">
    <property type="entry name" value="3-OHacyl-CoA_DH_NAD-bd"/>
</dbReference>
<dbReference type="InterPro" id="IPR036291">
    <property type="entry name" value="NAD(P)-bd_dom_sf"/>
</dbReference>
<keyword evidence="11" id="KW-0511">Multifunctional enzyme</keyword>
<dbReference type="Gene3D" id="3.90.226.10">
    <property type="entry name" value="2-enoyl-CoA Hydratase, Chain A, domain 1"/>
    <property type="match status" value="1"/>
</dbReference>
<dbReference type="InterPro" id="IPR029045">
    <property type="entry name" value="ClpP/crotonase-like_dom_sf"/>
</dbReference>
<evidence type="ECO:0000256" key="9">
    <source>
        <dbReference type="ARBA" id="ARBA00023098"/>
    </source>
</evidence>
<dbReference type="SUPFAM" id="SSF52096">
    <property type="entry name" value="ClpP/crotonase"/>
    <property type="match status" value="1"/>
</dbReference>
<keyword evidence="10" id="KW-0456">Lyase</keyword>
<keyword evidence="7" id="KW-0560">Oxidoreductase</keyword>
<dbReference type="GO" id="GO:0016509">
    <property type="term" value="F:long-chain (3S)-3-hydroxyacyl-CoA dehydrogenase (NAD+) activity"/>
    <property type="evidence" value="ECO:0007669"/>
    <property type="project" value="TreeGrafter"/>
</dbReference>
<feature type="domain" description="3-hydroxyacyl-CoA dehydrogenase NAD binding" evidence="14">
    <location>
        <begin position="296"/>
        <end position="469"/>
    </location>
</feature>
<dbReference type="Gene3D" id="3.40.50.720">
    <property type="entry name" value="NAD(P)-binding Rossmann-like Domain"/>
    <property type="match status" value="1"/>
</dbReference>
<dbReference type="GO" id="GO:0006635">
    <property type="term" value="P:fatty acid beta-oxidation"/>
    <property type="evidence" value="ECO:0007669"/>
    <property type="project" value="UniProtKB-UniPathway"/>
</dbReference>
<organism evidence="15 16">
    <name type="scientific">Nakamurella alba</name>
    <dbReference type="NCBI Taxonomy" id="2665158"/>
    <lineage>
        <taxon>Bacteria</taxon>
        <taxon>Bacillati</taxon>
        <taxon>Actinomycetota</taxon>
        <taxon>Actinomycetes</taxon>
        <taxon>Nakamurellales</taxon>
        <taxon>Nakamurellaceae</taxon>
        <taxon>Nakamurella</taxon>
    </lineage>
</organism>
<dbReference type="InterPro" id="IPR050136">
    <property type="entry name" value="FA_oxidation_alpha_subunit"/>
</dbReference>
<comment type="catalytic activity">
    <reaction evidence="12">
        <text>a (3S)-3-hydroxyacyl-CoA + NAD(+) = a 3-oxoacyl-CoA + NADH + H(+)</text>
        <dbReference type="Rhea" id="RHEA:22432"/>
        <dbReference type="ChEBI" id="CHEBI:15378"/>
        <dbReference type="ChEBI" id="CHEBI:57318"/>
        <dbReference type="ChEBI" id="CHEBI:57540"/>
        <dbReference type="ChEBI" id="CHEBI:57945"/>
        <dbReference type="ChEBI" id="CHEBI:90726"/>
        <dbReference type="EC" id="1.1.1.35"/>
    </reaction>
</comment>
<evidence type="ECO:0008006" key="17">
    <source>
        <dbReference type="Google" id="ProtNLM"/>
    </source>
</evidence>
<keyword evidence="8" id="KW-0520">NAD</keyword>
<evidence type="ECO:0000256" key="10">
    <source>
        <dbReference type="ARBA" id="ARBA00023239"/>
    </source>
</evidence>
<dbReference type="Pfam" id="PF00725">
    <property type="entry name" value="3HCDH"/>
    <property type="match status" value="1"/>
</dbReference>
<name>A0A7K1FIC3_9ACTN</name>
<dbReference type="EMBL" id="WLYK01000001">
    <property type="protein sequence ID" value="MTD13875.1"/>
    <property type="molecule type" value="Genomic_DNA"/>
</dbReference>
<comment type="similarity">
    <text evidence="4">Belongs to the 3-hydroxyacyl-CoA dehydrogenase family.</text>
</comment>
<comment type="pathway">
    <text evidence="1">Lipid metabolism; fatty acid beta-oxidation.</text>
</comment>
<evidence type="ECO:0000256" key="8">
    <source>
        <dbReference type="ARBA" id="ARBA00023027"/>
    </source>
</evidence>
<evidence type="ECO:0000256" key="7">
    <source>
        <dbReference type="ARBA" id="ARBA00023002"/>
    </source>
</evidence>
<dbReference type="Pfam" id="PF02737">
    <property type="entry name" value="3HCDH_N"/>
    <property type="match status" value="1"/>
</dbReference>
<sequence>MTVISRTDDGSVAVLTLDVPGRSTNVVDEQVLAELADHHSALEADPAIEAFVVTSGKKSGFGAGADLDWLPQLVARPDAAEYLGGVHALMARIAGSGTPMVAAVDGFAFGGALELLLAGEEIVVTPSATLGLPEVTLGLLPGGAGTQLVRRWLTAEQALDVLLTGRPLTAAAAQEAGLVQEIVAPEDLLAVAIGRARAAAARTTRRTDRDSSESLAAAAASRRETLAPAAGSAPDRILGAVAAGAAGGFAAGSAAEVAAFLDLAVSPTSLALRHLFQAEADIKRRSRSDGAPVSALGVVGAGRMGAAIAATAVTKGLQAVVRDVGQDKVDEAHGYLDQVLSRTKASPDKRAAAEERWSGTTEWEGFAGADAVIEAVFELPSLKNETLSAISGLVAPDALISTNTSAIPISSLAPAVSNPGRFMGTHFFSPVDRMPLVELIPHTGTDPATVARVAGLARSLGKVPVVVADVPGFLTSRVYARWLIEGVRLLLEGVPVPAVDAAAKAGGFPVGPLQAHDEASLDLVVKASITQVAEAVMTDRLDVATVRAALEKLIAAGVTGRKDGSGFYAYADGRRSGANPLVADTLGVTADVDAVPADVVRDRLLYAFASECWVCWDEGIVCHPDDGDVAAVLGIGFPRPLGGPYHWADAVGAATVVARAAELDPVAFPVGARLPAFAADGGSFAAETRLAVPGRPA</sequence>
<keyword evidence="5" id="KW-0276">Fatty acid metabolism</keyword>
<dbReference type="AlphaFoldDB" id="A0A7K1FIC3"/>
<comment type="pathway">
    <text evidence="2">Lipid metabolism; butanoate metabolism.</text>
</comment>
<comment type="caution">
    <text evidence="15">The sequence shown here is derived from an EMBL/GenBank/DDBJ whole genome shotgun (WGS) entry which is preliminary data.</text>
</comment>
<evidence type="ECO:0000256" key="12">
    <source>
        <dbReference type="ARBA" id="ARBA00049556"/>
    </source>
</evidence>